<evidence type="ECO:0000313" key="2">
    <source>
        <dbReference type="EMBL" id="CCD17624.1"/>
    </source>
</evidence>
<dbReference type="Proteomes" id="UP000000702">
    <property type="component" value="Unassembled WGS sequence"/>
</dbReference>
<evidence type="ECO:0000256" key="1">
    <source>
        <dbReference type="SAM" id="MobiDB-lite"/>
    </source>
</evidence>
<sequence length="125" mass="14584">MYKRKKRGSGVERKRKKKEEKQEALHKSFQLTTGTHYSNYFQKHTFSFFSVSGKLLHAAISPFDAVPWGLVVFIIISSGDSEHGKGKCRFTKKEQQQQQQRNEYKEVPRHSKCYVTSASRRPEES</sequence>
<feature type="compositionally biased region" description="Basic residues" evidence="1">
    <location>
        <begin position="1"/>
        <end position="18"/>
    </location>
</feature>
<organism evidence="2 3">
    <name type="scientific">Trypanosoma congolense (strain IL3000)</name>
    <dbReference type="NCBI Taxonomy" id="1068625"/>
    <lineage>
        <taxon>Eukaryota</taxon>
        <taxon>Discoba</taxon>
        <taxon>Euglenozoa</taxon>
        <taxon>Kinetoplastea</taxon>
        <taxon>Metakinetoplastina</taxon>
        <taxon>Trypanosomatida</taxon>
        <taxon>Trypanosomatidae</taxon>
        <taxon>Trypanosoma</taxon>
        <taxon>Nannomonas</taxon>
    </lineage>
</organism>
<reference evidence="3" key="1">
    <citation type="submission" date="2011-07" db="EMBL/GenBank/DDBJ databases">
        <title>Divergent evolution of antigenic variation in African trypanosomes.</title>
        <authorList>
            <person name="Jackson A.P."/>
            <person name="Berry A."/>
            <person name="Allison H.C."/>
            <person name="Burton P."/>
            <person name="Anderson J."/>
            <person name="Aslett M."/>
            <person name="Brown R."/>
            <person name="Corton N."/>
            <person name="Harris D."/>
            <person name="Hauser H."/>
            <person name="Gamble J."/>
            <person name="Gilderthorp R."/>
            <person name="McQuillan J."/>
            <person name="Quail M.A."/>
            <person name="Sanders M."/>
            <person name="Van Tonder A."/>
            <person name="Ginger M.L."/>
            <person name="Donelson J.E."/>
            <person name="Field M.C."/>
            <person name="Barry J.D."/>
            <person name="Berriman M."/>
            <person name="Hertz-Fowler C."/>
        </authorList>
    </citation>
    <scope>NUCLEOTIDE SEQUENCE [LARGE SCALE GENOMIC DNA]</scope>
    <source>
        <strain evidence="3">IL3000</strain>
    </source>
</reference>
<feature type="region of interest" description="Disordered" evidence="1">
    <location>
        <begin position="1"/>
        <end position="27"/>
    </location>
</feature>
<feature type="compositionally biased region" description="Basic and acidic residues" evidence="1">
    <location>
        <begin position="80"/>
        <end position="95"/>
    </location>
</feature>
<protein>
    <submittedName>
        <fullName evidence="2">Uncharacterized protein</fullName>
    </submittedName>
</protein>
<proteinExistence type="predicted"/>
<accession>F9WJW6</accession>
<gene>
    <name evidence="2" type="ORF">TCIL3000_0_24300</name>
</gene>
<name>F9WJW6_TRYCI</name>
<dbReference type="EMBL" id="CAEQ01002782">
    <property type="protein sequence ID" value="CCD17624.1"/>
    <property type="molecule type" value="Genomic_DNA"/>
</dbReference>
<keyword evidence="3" id="KW-1185">Reference proteome</keyword>
<comment type="caution">
    <text evidence="2">The sequence shown here is derived from an EMBL/GenBank/DDBJ whole genome shotgun (WGS) entry which is preliminary data.</text>
</comment>
<feature type="region of interest" description="Disordered" evidence="1">
    <location>
        <begin position="80"/>
        <end position="125"/>
    </location>
</feature>
<dbReference type="AlphaFoldDB" id="F9WJW6"/>
<reference evidence="2 3" key="2">
    <citation type="journal article" date="2012" name="Proc. Natl. Acad. Sci. U.S.A.">
        <title>Antigenic diversity is generated by distinct evolutionary mechanisms in African trypanosome species.</title>
        <authorList>
            <person name="Jackson A.P."/>
            <person name="Berry A."/>
            <person name="Aslett M."/>
            <person name="Allison H.C."/>
            <person name="Burton P."/>
            <person name="Vavrova-Anderson J."/>
            <person name="Brown R."/>
            <person name="Browne H."/>
            <person name="Corton N."/>
            <person name="Hauser H."/>
            <person name="Gamble J."/>
            <person name="Gilderthorp R."/>
            <person name="Marcello L."/>
            <person name="McQuillan J."/>
            <person name="Otto T.D."/>
            <person name="Quail M.A."/>
            <person name="Sanders M.J."/>
            <person name="van Tonder A."/>
            <person name="Ginger M.L."/>
            <person name="Field M.C."/>
            <person name="Barry J.D."/>
            <person name="Hertz-Fowler C."/>
            <person name="Berriman M."/>
        </authorList>
    </citation>
    <scope>NUCLEOTIDE SEQUENCE [LARGE SCALE GENOMIC DNA]</scope>
    <source>
        <strain evidence="2 3">IL3000</strain>
    </source>
</reference>
<evidence type="ECO:0000313" key="3">
    <source>
        <dbReference type="Proteomes" id="UP000000702"/>
    </source>
</evidence>